<feature type="domain" description="Peptidase M3A/M3B catalytic" evidence="10">
    <location>
        <begin position="228"/>
        <end position="706"/>
    </location>
</feature>
<dbReference type="PANTHER" id="PTHR43660:SF1">
    <property type="entry name" value="DIPEPTIDYL CARBOXYPEPTIDASE"/>
    <property type="match status" value="1"/>
</dbReference>
<feature type="domain" description="Oligopeptidase A N-terminal" evidence="11">
    <location>
        <begin position="48"/>
        <end position="145"/>
    </location>
</feature>
<dbReference type="InterPro" id="IPR024077">
    <property type="entry name" value="Neurolysin/TOP_dom2"/>
</dbReference>
<organism evidence="12 13">
    <name type="scientific">Phragmitibacter flavus</name>
    <dbReference type="NCBI Taxonomy" id="2576071"/>
    <lineage>
        <taxon>Bacteria</taxon>
        <taxon>Pseudomonadati</taxon>
        <taxon>Verrucomicrobiota</taxon>
        <taxon>Verrucomicrobiia</taxon>
        <taxon>Verrucomicrobiales</taxon>
        <taxon>Verrucomicrobiaceae</taxon>
        <taxon>Phragmitibacter</taxon>
    </lineage>
</organism>
<proteinExistence type="inferred from homology"/>
<comment type="caution">
    <text evidence="12">The sequence shown here is derived from an EMBL/GenBank/DDBJ whole genome shotgun (WGS) entry which is preliminary data.</text>
</comment>
<evidence type="ECO:0000256" key="1">
    <source>
        <dbReference type="ARBA" id="ARBA00006040"/>
    </source>
</evidence>
<dbReference type="InterPro" id="IPR024079">
    <property type="entry name" value="MetalloPept_cat_dom_sf"/>
</dbReference>
<evidence type="ECO:0000256" key="2">
    <source>
        <dbReference type="ARBA" id="ARBA00022670"/>
    </source>
</evidence>
<dbReference type="InterPro" id="IPR034005">
    <property type="entry name" value="M3A_DCP"/>
</dbReference>
<evidence type="ECO:0000256" key="4">
    <source>
        <dbReference type="ARBA" id="ARBA00022801"/>
    </source>
</evidence>
<dbReference type="GO" id="GO:0004222">
    <property type="term" value="F:metalloendopeptidase activity"/>
    <property type="evidence" value="ECO:0007669"/>
    <property type="project" value="UniProtKB-EC"/>
</dbReference>
<reference evidence="12 13" key="1">
    <citation type="submission" date="2019-05" db="EMBL/GenBank/DDBJ databases">
        <title>Verrucobacter flavum gen. nov., sp. nov. a new member of the family Verrucomicrobiaceae.</title>
        <authorList>
            <person name="Szuroczki S."/>
            <person name="Abbaszade G."/>
            <person name="Szabo A."/>
            <person name="Felfoldi T."/>
            <person name="Schumann P."/>
            <person name="Boka K."/>
            <person name="Keki Z."/>
            <person name="Toumi M."/>
            <person name="Toth E."/>
        </authorList>
    </citation>
    <scope>NUCLEOTIDE SEQUENCE [LARGE SCALE GENOMIC DNA]</scope>
    <source>
        <strain evidence="12 13">MG-N-17</strain>
    </source>
</reference>
<evidence type="ECO:0000256" key="9">
    <source>
        <dbReference type="RuleBase" id="RU003435"/>
    </source>
</evidence>
<name>A0A5R8KGX6_9BACT</name>
<evidence type="ECO:0000259" key="11">
    <source>
        <dbReference type="Pfam" id="PF19310"/>
    </source>
</evidence>
<dbReference type="Pfam" id="PF01432">
    <property type="entry name" value="Peptidase_M3"/>
    <property type="match status" value="1"/>
</dbReference>
<evidence type="ECO:0000313" key="13">
    <source>
        <dbReference type="Proteomes" id="UP000306196"/>
    </source>
</evidence>
<dbReference type="Gene3D" id="1.10.1370.40">
    <property type="match status" value="1"/>
</dbReference>
<dbReference type="Gene3D" id="1.10.1370.10">
    <property type="entry name" value="Neurolysin, domain 3"/>
    <property type="match status" value="1"/>
</dbReference>
<evidence type="ECO:0000256" key="7">
    <source>
        <dbReference type="ARBA" id="ARBA00024603"/>
    </source>
</evidence>
<gene>
    <name evidence="12" type="ORF">FEM03_05315</name>
</gene>
<dbReference type="Gene3D" id="3.40.390.10">
    <property type="entry name" value="Collagenase (Catalytic Domain)"/>
    <property type="match status" value="1"/>
</dbReference>
<dbReference type="InterPro" id="IPR001567">
    <property type="entry name" value="Pept_M3A_M3B_dom"/>
</dbReference>
<evidence type="ECO:0000256" key="8">
    <source>
        <dbReference type="ARBA" id="ARBA00026100"/>
    </source>
</evidence>
<dbReference type="Pfam" id="PF19310">
    <property type="entry name" value="TOP_N"/>
    <property type="match status" value="1"/>
</dbReference>
<comment type="cofactor">
    <cofactor evidence="9">
        <name>Zn(2+)</name>
        <dbReference type="ChEBI" id="CHEBI:29105"/>
    </cofactor>
    <text evidence="9">Binds 1 zinc ion.</text>
</comment>
<keyword evidence="13" id="KW-1185">Reference proteome</keyword>
<dbReference type="SUPFAM" id="SSF55486">
    <property type="entry name" value="Metalloproteases ('zincins'), catalytic domain"/>
    <property type="match status" value="1"/>
</dbReference>
<evidence type="ECO:0000256" key="3">
    <source>
        <dbReference type="ARBA" id="ARBA00022723"/>
    </source>
</evidence>
<evidence type="ECO:0000256" key="6">
    <source>
        <dbReference type="ARBA" id="ARBA00023049"/>
    </source>
</evidence>
<dbReference type="CDD" id="cd06456">
    <property type="entry name" value="M3A_DCP"/>
    <property type="match status" value="1"/>
</dbReference>
<keyword evidence="4 9" id="KW-0378">Hydrolase</keyword>
<comment type="similarity">
    <text evidence="1 9">Belongs to the peptidase M3 family.</text>
</comment>
<dbReference type="OrthoDB" id="9773538at2"/>
<dbReference type="EC" id="3.4.24.70" evidence="8"/>
<protein>
    <recommendedName>
        <fullName evidence="8">oligopeptidase A</fullName>
        <ecNumber evidence="8">3.4.24.70</ecNumber>
    </recommendedName>
</protein>
<sequence length="714" mass="80186">MSAPFLAQSFHVRWSTLNPACIESDISASLLRAEQAIDALISQDRGRLTFERVMLAYEDALKELNEAWGLVTHLDAVCNSPEIREAHNKMLPLVSSFFAKIPLNEHLWDLLLTYSKTDQARDLTGVRRRCVDEALAYFRQHGAELPVAKKQRLEEIEAELSQATQKYSENVLDSTNAWELIIDDPAKLAGLPASAVDAARADAAAKGLGTEEQPVYRFTLKAPSLIPVMEHLEDAAIRKQVWEGSGTIGRGGNYDNTALIWQILKLRNEKAQLLGKKNFADYVLERRMAKSGQNALDFTHNLHAKVSEAFRREVIALQEYVADKEGAAVRLLEPWEVAYWSEKRRRELYDFDEEQLRPYFPVDGVLSGMFRIAERLFDIRIKERQTVCIDGADADAPEGDGSGVSAQDGGVVETWHPEVKFYEMRNAEGVHVGSFYADWHPRDSKRGGAWMNYLKGGAPPSGDRDRQPHLGLICGNMTPPVDGKVALLTHDEVCTIFHEFGHLLHQLLGNVEIPSLNGVNVAWDFVELPSQLMENFCWERESLDFFAKHHETGSPIPDGLFKKMTAARNYMGAVAIMRQLSFGKLDLELHMHHATDENTDLDQLARKILADYMFPTGTEAPTMARRFSHLFSNPTGYAASYYSYKWAEVLDADAFTRFQEEGVLNPEVGRALRDSILSRGNSDDPAKLFHDFMGRDPDPNALLARAGLLTPLLA</sequence>
<comment type="catalytic activity">
    <reaction evidence="7">
        <text>Hydrolysis of oligopeptides, with broad specificity. Gly or Ala commonly occur as P1 or P1' residues, but more distant residues are also important, as is shown by the fact that Z-Gly-Pro-Gly-|-Gly-Pro-Ala is cleaved, but not Z-(Gly)(5).</text>
        <dbReference type="EC" id="3.4.24.70"/>
    </reaction>
</comment>
<dbReference type="InterPro" id="IPR045666">
    <property type="entry name" value="OpdA_N"/>
</dbReference>
<dbReference type="AlphaFoldDB" id="A0A5R8KGX6"/>
<keyword evidence="3 9" id="KW-0479">Metal-binding</keyword>
<evidence type="ECO:0000256" key="5">
    <source>
        <dbReference type="ARBA" id="ARBA00022833"/>
    </source>
</evidence>
<evidence type="ECO:0000259" key="10">
    <source>
        <dbReference type="Pfam" id="PF01432"/>
    </source>
</evidence>
<keyword evidence="6 9" id="KW-0482">Metalloprotease</keyword>
<evidence type="ECO:0000313" key="12">
    <source>
        <dbReference type="EMBL" id="TLD71564.1"/>
    </source>
</evidence>
<accession>A0A5R8KGX6</accession>
<keyword evidence="2 9" id="KW-0645">Protease</keyword>
<dbReference type="EMBL" id="VAUV01000004">
    <property type="protein sequence ID" value="TLD71564.1"/>
    <property type="molecule type" value="Genomic_DNA"/>
</dbReference>
<dbReference type="PANTHER" id="PTHR43660">
    <property type="entry name" value="DIPEPTIDYL CARBOXYPEPTIDASE"/>
    <property type="match status" value="1"/>
</dbReference>
<dbReference type="InterPro" id="IPR045090">
    <property type="entry name" value="Pept_M3A_M3B"/>
</dbReference>
<dbReference type="Proteomes" id="UP000306196">
    <property type="component" value="Unassembled WGS sequence"/>
</dbReference>
<dbReference type="RefSeq" id="WP_138085160.1">
    <property type="nucleotide sequence ID" value="NZ_VAUV01000004.1"/>
</dbReference>
<keyword evidence="5 9" id="KW-0862">Zinc</keyword>
<dbReference type="GO" id="GO:0046872">
    <property type="term" value="F:metal ion binding"/>
    <property type="evidence" value="ECO:0007669"/>
    <property type="project" value="UniProtKB-UniRule"/>
</dbReference>
<dbReference type="GO" id="GO:0006508">
    <property type="term" value="P:proteolysis"/>
    <property type="evidence" value="ECO:0007669"/>
    <property type="project" value="UniProtKB-KW"/>
</dbReference>